<proteinExistence type="predicted"/>
<sequence length="80" mass="9475">MVATKKISRQERWRQRNPKKVWAHVATQSALRRGLIDRQPCAICSDEKAEAHHPDYDRPLMVQWLCRKHHKQAHKRKGGN</sequence>
<reference evidence="2" key="1">
    <citation type="submission" date="2016-11" db="EMBL/GenBank/DDBJ databases">
        <authorList>
            <person name="Varghese N."/>
            <person name="Submissions S."/>
        </authorList>
    </citation>
    <scope>NUCLEOTIDE SEQUENCE [LARGE SCALE GENOMIC DNA]</scope>
    <source>
        <strain evidence="2">DSM 100564</strain>
    </source>
</reference>
<dbReference type="EMBL" id="FQZQ01000006">
    <property type="protein sequence ID" value="SHJ19687.1"/>
    <property type="molecule type" value="Genomic_DNA"/>
</dbReference>
<dbReference type="RefSeq" id="WP_073250940.1">
    <property type="nucleotide sequence ID" value="NZ_FQZQ01000006.1"/>
</dbReference>
<evidence type="ECO:0000313" key="1">
    <source>
        <dbReference type="EMBL" id="SHJ19687.1"/>
    </source>
</evidence>
<organism evidence="1 2">
    <name type="scientific">Shimia gijangensis</name>
    <dbReference type="NCBI Taxonomy" id="1470563"/>
    <lineage>
        <taxon>Bacteria</taxon>
        <taxon>Pseudomonadati</taxon>
        <taxon>Pseudomonadota</taxon>
        <taxon>Alphaproteobacteria</taxon>
        <taxon>Rhodobacterales</taxon>
        <taxon>Roseobacteraceae</taxon>
    </lineage>
</organism>
<keyword evidence="2" id="KW-1185">Reference proteome</keyword>
<dbReference type="AlphaFoldDB" id="A0A1M6HBR5"/>
<dbReference type="STRING" id="1470563.SAMN05444000_1069"/>
<protein>
    <submittedName>
        <fullName evidence="1">Uncharacterized protein</fullName>
    </submittedName>
</protein>
<accession>A0A1M6HBR5</accession>
<name>A0A1M6HBR5_9RHOB</name>
<dbReference type="OrthoDB" id="8278054at2"/>
<evidence type="ECO:0000313" key="2">
    <source>
        <dbReference type="Proteomes" id="UP000183982"/>
    </source>
</evidence>
<gene>
    <name evidence="1" type="ORF">SAMN05444000_1069</name>
</gene>
<dbReference type="Proteomes" id="UP000183982">
    <property type="component" value="Unassembled WGS sequence"/>
</dbReference>